<evidence type="ECO:0000313" key="1">
    <source>
        <dbReference type="EMBL" id="EEC90756.1"/>
    </source>
</evidence>
<dbReference type="EMBL" id="ABYT01000043">
    <property type="protein sequence ID" value="EEC90756.1"/>
    <property type="molecule type" value="Genomic_DNA"/>
</dbReference>
<organism evidence="1 2">
    <name type="scientific">Holdemanella biformis DSM 3989</name>
    <dbReference type="NCBI Taxonomy" id="518637"/>
    <lineage>
        <taxon>Bacteria</taxon>
        <taxon>Bacillati</taxon>
        <taxon>Bacillota</taxon>
        <taxon>Erysipelotrichia</taxon>
        <taxon>Erysipelotrichales</taxon>
        <taxon>Erysipelotrichaceae</taxon>
        <taxon>Holdemanella</taxon>
    </lineage>
</organism>
<dbReference type="AlphaFoldDB" id="B7C904"/>
<name>B7C904_9FIRM</name>
<protein>
    <submittedName>
        <fullName evidence="1">Uncharacterized protein</fullName>
    </submittedName>
</protein>
<dbReference type="HOGENOM" id="CLU_1014794_0_0_9"/>
<evidence type="ECO:0000313" key="2">
    <source>
        <dbReference type="Proteomes" id="UP000004315"/>
    </source>
</evidence>
<gene>
    <name evidence="1" type="ORF">EUBIFOR_00660</name>
</gene>
<dbReference type="STRING" id="518637.EUBIFOR_00660"/>
<reference evidence="1 2" key="2">
    <citation type="submission" date="2008-11" db="EMBL/GenBank/DDBJ databases">
        <title>Draft genome sequence of Eubacterium biforme (DSM 3989).</title>
        <authorList>
            <person name="Sudarsanam P."/>
            <person name="Ley R."/>
            <person name="Guruge J."/>
            <person name="Turnbaugh P.J."/>
            <person name="Mahowald M."/>
            <person name="Liep D."/>
            <person name="Gordon J."/>
        </authorList>
    </citation>
    <scope>NUCLEOTIDE SEQUENCE [LARGE SCALE GENOMIC DNA]</scope>
    <source>
        <strain evidence="1 2">DSM 3989</strain>
    </source>
</reference>
<sequence>MIMNKKYKALLDLAKKVCEGVMNYYDSKDELEKQKMYMFLWEQVYLLAQLCSETIRYVETNASDEASGKKFVTTDATVCLYSKDIVHAIACMPECIHKAVETFLKKLVEHKIEVADEYAEAKMIRYVKALIAGNLNNAARQAKKDDFKYSNPTQTLVFEERMKSDKDSKKDDIPTNASFLRDEKAEQRVEEAELLDDVILEFLDILYAHIENHPEDEIFIRERYLEVLENHKKIKKGKEIAETMHISGAAISKKIAKYDAYFAQLLKERLKQWR</sequence>
<proteinExistence type="predicted"/>
<dbReference type="Proteomes" id="UP000004315">
    <property type="component" value="Unassembled WGS sequence"/>
</dbReference>
<reference evidence="1 2" key="1">
    <citation type="submission" date="2008-10" db="EMBL/GenBank/DDBJ databases">
        <authorList>
            <person name="Fulton L."/>
            <person name="Clifton S."/>
            <person name="Fulton B."/>
            <person name="Xu J."/>
            <person name="Minx P."/>
            <person name="Pepin K.H."/>
            <person name="Johnson M."/>
            <person name="Bhonagiri V."/>
            <person name="Nash W.E."/>
            <person name="Mardis E.R."/>
            <person name="Wilson R.K."/>
        </authorList>
    </citation>
    <scope>NUCLEOTIDE SEQUENCE [LARGE SCALE GENOMIC DNA]</scope>
    <source>
        <strain evidence="1 2">DSM 3989</strain>
    </source>
</reference>
<accession>B7C904</accession>
<comment type="caution">
    <text evidence="1">The sequence shown here is derived from an EMBL/GenBank/DDBJ whole genome shotgun (WGS) entry which is preliminary data.</text>
</comment>
<keyword evidence="2" id="KW-1185">Reference proteome</keyword>